<evidence type="ECO:0000259" key="1">
    <source>
        <dbReference type="Pfam" id="PF01796"/>
    </source>
</evidence>
<dbReference type="Pfam" id="PF12172">
    <property type="entry name" value="zf-ChsH2"/>
    <property type="match status" value="1"/>
</dbReference>
<dbReference type="Proteomes" id="UP000548685">
    <property type="component" value="Unassembled WGS sequence"/>
</dbReference>
<evidence type="ECO:0000313" key="3">
    <source>
        <dbReference type="EMBL" id="MBB3776921.1"/>
    </source>
</evidence>
<dbReference type="PANTHER" id="PTHR34075:SF5">
    <property type="entry name" value="BLR3430 PROTEIN"/>
    <property type="match status" value="1"/>
</dbReference>
<dbReference type="Pfam" id="PF01796">
    <property type="entry name" value="OB_ChsH2_C"/>
    <property type="match status" value="1"/>
</dbReference>
<dbReference type="EMBL" id="JACICE010000004">
    <property type="protein sequence ID" value="MBB3776921.1"/>
    <property type="molecule type" value="Genomic_DNA"/>
</dbReference>
<comment type="caution">
    <text evidence="3">The sequence shown here is derived from an EMBL/GenBank/DDBJ whole genome shotgun (WGS) entry which is preliminary data.</text>
</comment>
<evidence type="ECO:0000313" key="4">
    <source>
        <dbReference type="Proteomes" id="UP000548685"/>
    </source>
</evidence>
<proteinExistence type="predicted"/>
<dbReference type="RefSeq" id="WP_183363691.1">
    <property type="nucleotide sequence ID" value="NZ_BAAADZ010000005.1"/>
</dbReference>
<dbReference type="InterPro" id="IPR002878">
    <property type="entry name" value="ChsH2_C"/>
</dbReference>
<sequence>MTEEATSRPLPALDCDNKPFWTGGKDGKLLINQCRDCAYYVHPPAGFCPRCESRNVRPQQVSGRAKVYTFTINYKQWVPGLPERYTLALVALEEQDDVLLPTNIVNCDPDDVVFDMPVRVLFEQQEDVWVPLFEPSGA</sequence>
<feature type="domain" description="ChsH2 C-terminal OB-fold" evidence="1">
    <location>
        <begin position="59"/>
        <end position="122"/>
    </location>
</feature>
<accession>A0ABR6I2I9</accession>
<protein>
    <submittedName>
        <fullName evidence="3">OB-fold protein</fullName>
    </submittedName>
</protein>
<evidence type="ECO:0000259" key="2">
    <source>
        <dbReference type="Pfam" id="PF12172"/>
    </source>
</evidence>
<gene>
    <name evidence="3" type="ORF">FHS52_002914</name>
</gene>
<dbReference type="Gene3D" id="6.10.30.10">
    <property type="match status" value="1"/>
</dbReference>
<dbReference type="SUPFAM" id="SSF50249">
    <property type="entry name" value="Nucleic acid-binding proteins"/>
    <property type="match status" value="1"/>
</dbReference>
<organism evidence="3 4">
    <name type="scientific">Erythrobacter ramosus</name>
    <dbReference type="NCBI Taxonomy" id="35811"/>
    <lineage>
        <taxon>Bacteria</taxon>
        <taxon>Pseudomonadati</taxon>
        <taxon>Pseudomonadota</taxon>
        <taxon>Alphaproteobacteria</taxon>
        <taxon>Sphingomonadales</taxon>
        <taxon>Erythrobacteraceae</taxon>
        <taxon>Erythrobacter/Porphyrobacter group</taxon>
        <taxon>Erythrobacter</taxon>
    </lineage>
</organism>
<dbReference type="InterPro" id="IPR022002">
    <property type="entry name" value="ChsH2_Znr"/>
</dbReference>
<dbReference type="PANTHER" id="PTHR34075">
    <property type="entry name" value="BLR3430 PROTEIN"/>
    <property type="match status" value="1"/>
</dbReference>
<reference evidence="3 4" key="1">
    <citation type="submission" date="2020-08" db="EMBL/GenBank/DDBJ databases">
        <title>Genomic Encyclopedia of Type Strains, Phase IV (KMG-IV): sequencing the most valuable type-strain genomes for metagenomic binning, comparative biology and taxonomic classification.</title>
        <authorList>
            <person name="Goeker M."/>
        </authorList>
    </citation>
    <scope>NUCLEOTIDE SEQUENCE [LARGE SCALE GENOMIC DNA]</scope>
    <source>
        <strain evidence="3 4">DSM 8510</strain>
    </source>
</reference>
<keyword evidence="4" id="KW-1185">Reference proteome</keyword>
<dbReference type="InterPro" id="IPR052513">
    <property type="entry name" value="Thioester_dehydratase-like"/>
</dbReference>
<dbReference type="InterPro" id="IPR012340">
    <property type="entry name" value="NA-bd_OB-fold"/>
</dbReference>
<feature type="domain" description="ChsH2 rubredoxin-like zinc ribbon" evidence="2">
    <location>
        <begin position="21"/>
        <end position="56"/>
    </location>
</feature>
<name>A0ABR6I2I9_9SPHN</name>